<organism evidence="11 12">
    <name type="scientific">Reichenbachiella agariperforans</name>
    <dbReference type="NCBI Taxonomy" id="156994"/>
    <lineage>
        <taxon>Bacteria</taxon>
        <taxon>Pseudomonadati</taxon>
        <taxon>Bacteroidota</taxon>
        <taxon>Cytophagia</taxon>
        <taxon>Cytophagales</taxon>
        <taxon>Reichenbachiellaceae</taxon>
        <taxon>Reichenbachiella</taxon>
    </lineage>
</organism>
<dbReference type="InterPro" id="IPR003594">
    <property type="entry name" value="HATPase_dom"/>
</dbReference>
<keyword evidence="7" id="KW-0067">ATP-binding</keyword>
<keyword evidence="9" id="KW-1133">Transmembrane helix</keyword>
<dbReference type="AlphaFoldDB" id="A0A1M6R1E6"/>
<dbReference type="RefSeq" id="WP_073122577.1">
    <property type="nucleotide sequence ID" value="NZ_FRAA01000004.1"/>
</dbReference>
<sequence>MQRLFLLAVFIFSAGGSSYGNHNYDSLFQVIDSQPTWEAKLPLYDTLDLWIYPEKLDLYQQCLSRAIQNTKAEQQYDFAAKYAIRLAQTYYSEVFIPDSAFAILSRALSWDDRLSPSSKGSLFIQRGHAYSYINEYDSSLREYNNAAHVYETLNDSTQREFGEAYLYMAARHMQKGDFIKSGELLENARAIFAHNYDTASLIKTINETAILYGMNGFAEKAIEQRKRITQLSNTDTEIGLILVNYINYATEARKLNNDSLGIRLLKKAISLGGPKPDLRYSAYSKLTVAYTKINRCDSANHYFQRMQAERDKFKESKWLDELYLWAQVYSLYCQNRYDETIALSKQLIDQCRTQNKYEEVMEMENLTYKCYLAKGDFENAHTHLQSSIHIKDSILSASKSNALVYMETLYEKEHRERQISDQENEIKVLATANLFKTRLSWAIGIGLLLFFAGIYFYRSSRFAIQAKKMEALYSRQLIVAHEDERKRISQDLHDSVGQSLILIKNKVALNQDENTTNMVSKALEEVRSISKALHPAVLENLGLTAAIQKLVSDADEYSDIFFSEEIDTIDGLFDEAKELQIYRIIQECLNNVLKHSMTDSASIVVKNEPKRISIQVKDYGVGFDLTEDSRVVTSLGMKTLKERTQLLGGKLMIESIKGKGTSVTLHISKRTENA</sequence>
<evidence type="ECO:0000256" key="3">
    <source>
        <dbReference type="ARBA" id="ARBA00022553"/>
    </source>
</evidence>
<evidence type="ECO:0000313" key="12">
    <source>
        <dbReference type="Proteomes" id="UP000184474"/>
    </source>
</evidence>
<dbReference type="PANTHER" id="PTHR24421:SF10">
    <property type="entry name" value="NITRATE_NITRITE SENSOR PROTEIN NARQ"/>
    <property type="match status" value="1"/>
</dbReference>
<keyword evidence="9" id="KW-0812">Transmembrane</keyword>
<evidence type="ECO:0000256" key="9">
    <source>
        <dbReference type="SAM" id="Phobius"/>
    </source>
</evidence>
<dbReference type="GO" id="GO:0005524">
    <property type="term" value="F:ATP binding"/>
    <property type="evidence" value="ECO:0007669"/>
    <property type="project" value="UniProtKB-KW"/>
</dbReference>
<dbReference type="SUPFAM" id="SSF48452">
    <property type="entry name" value="TPR-like"/>
    <property type="match status" value="2"/>
</dbReference>
<dbReference type="SMART" id="SM00387">
    <property type="entry name" value="HATPase_c"/>
    <property type="match status" value="1"/>
</dbReference>
<dbReference type="Pfam" id="PF07730">
    <property type="entry name" value="HisKA_3"/>
    <property type="match status" value="1"/>
</dbReference>
<evidence type="ECO:0000256" key="2">
    <source>
        <dbReference type="ARBA" id="ARBA00012438"/>
    </source>
</evidence>
<dbReference type="InterPro" id="IPR011712">
    <property type="entry name" value="Sig_transdc_His_kin_sub3_dim/P"/>
</dbReference>
<keyword evidence="3" id="KW-0597">Phosphoprotein</keyword>
<dbReference type="Gene3D" id="1.25.40.10">
    <property type="entry name" value="Tetratricopeptide repeat domain"/>
    <property type="match status" value="2"/>
</dbReference>
<dbReference type="InterPro" id="IPR011990">
    <property type="entry name" value="TPR-like_helical_dom_sf"/>
</dbReference>
<dbReference type="CDD" id="cd16917">
    <property type="entry name" value="HATPase_UhpB-NarQ-NarX-like"/>
    <property type="match status" value="1"/>
</dbReference>
<feature type="domain" description="Histidine kinase" evidence="10">
    <location>
        <begin position="491"/>
        <end position="671"/>
    </location>
</feature>
<dbReference type="PANTHER" id="PTHR24421">
    <property type="entry name" value="NITRATE/NITRITE SENSOR PROTEIN NARX-RELATED"/>
    <property type="match status" value="1"/>
</dbReference>
<evidence type="ECO:0000259" key="10">
    <source>
        <dbReference type="PROSITE" id="PS50109"/>
    </source>
</evidence>
<dbReference type="SUPFAM" id="SSF55874">
    <property type="entry name" value="ATPase domain of HSP90 chaperone/DNA topoisomerase II/histidine kinase"/>
    <property type="match status" value="1"/>
</dbReference>
<dbReference type="STRING" id="156994.SAMN04488028_1043"/>
<gene>
    <name evidence="11" type="ORF">SAMN04488028_1043</name>
</gene>
<proteinExistence type="predicted"/>
<dbReference type="Gene3D" id="1.20.5.1930">
    <property type="match status" value="1"/>
</dbReference>
<dbReference type="GO" id="GO:0046983">
    <property type="term" value="F:protein dimerization activity"/>
    <property type="evidence" value="ECO:0007669"/>
    <property type="project" value="InterPro"/>
</dbReference>
<feature type="transmembrane region" description="Helical" evidence="9">
    <location>
        <begin position="439"/>
        <end position="457"/>
    </location>
</feature>
<keyword evidence="5" id="KW-0547">Nucleotide-binding</keyword>
<keyword evidence="8" id="KW-0902">Two-component regulatory system</keyword>
<dbReference type="Gene3D" id="3.30.565.10">
    <property type="entry name" value="Histidine kinase-like ATPase, C-terminal domain"/>
    <property type="match status" value="1"/>
</dbReference>
<dbReference type="Proteomes" id="UP000184474">
    <property type="component" value="Unassembled WGS sequence"/>
</dbReference>
<dbReference type="GO" id="GO:0000155">
    <property type="term" value="F:phosphorelay sensor kinase activity"/>
    <property type="evidence" value="ECO:0007669"/>
    <property type="project" value="InterPro"/>
</dbReference>
<keyword evidence="9" id="KW-0472">Membrane</keyword>
<evidence type="ECO:0000256" key="8">
    <source>
        <dbReference type="ARBA" id="ARBA00023012"/>
    </source>
</evidence>
<protein>
    <recommendedName>
        <fullName evidence="2">histidine kinase</fullName>
        <ecNumber evidence="2">2.7.13.3</ecNumber>
    </recommendedName>
</protein>
<name>A0A1M6R1E6_REIAG</name>
<evidence type="ECO:0000256" key="4">
    <source>
        <dbReference type="ARBA" id="ARBA00022679"/>
    </source>
</evidence>
<evidence type="ECO:0000256" key="7">
    <source>
        <dbReference type="ARBA" id="ARBA00022840"/>
    </source>
</evidence>
<reference evidence="12" key="1">
    <citation type="submission" date="2016-11" db="EMBL/GenBank/DDBJ databases">
        <authorList>
            <person name="Varghese N."/>
            <person name="Submissions S."/>
        </authorList>
    </citation>
    <scope>NUCLEOTIDE SEQUENCE [LARGE SCALE GENOMIC DNA]</scope>
    <source>
        <strain evidence="12">DSM 26134</strain>
    </source>
</reference>
<dbReference type="EMBL" id="FRAA01000004">
    <property type="protein sequence ID" value="SHK26178.1"/>
    <property type="molecule type" value="Genomic_DNA"/>
</dbReference>
<dbReference type="GO" id="GO:0016020">
    <property type="term" value="C:membrane"/>
    <property type="evidence" value="ECO:0007669"/>
    <property type="project" value="InterPro"/>
</dbReference>
<accession>A0A1M6R1E6</accession>
<dbReference type="PROSITE" id="PS50109">
    <property type="entry name" value="HIS_KIN"/>
    <property type="match status" value="1"/>
</dbReference>
<dbReference type="Pfam" id="PF02518">
    <property type="entry name" value="HATPase_c"/>
    <property type="match status" value="1"/>
</dbReference>
<dbReference type="InterPro" id="IPR036890">
    <property type="entry name" value="HATPase_C_sf"/>
</dbReference>
<dbReference type="InterPro" id="IPR050482">
    <property type="entry name" value="Sensor_HK_TwoCompSys"/>
</dbReference>
<keyword evidence="12" id="KW-1185">Reference proteome</keyword>
<comment type="catalytic activity">
    <reaction evidence="1">
        <text>ATP + protein L-histidine = ADP + protein N-phospho-L-histidine.</text>
        <dbReference type="EC" id="2.7.13.3"/>
    </reaction>
</comment>
<evidence type="ECO:0000313" key="11">
    <source>
        <dbReference type="EMBL" id="SHK26178.1"/>
    </source>
</evidence>
<dbReference type="InterPro" id="IPR005467">
    <property type="entry name" value="His_kinase_dom"/>
</dbReference>
<evidence type="ECO:0000256" key="5">
    <source>
        <dbReference type="ARBA" id="ARBA00022741"/>
    </source>
</evidence>
<keyword evidence="4" id="KW-0808">Transferase</keyword>
<dbReference type="EC" id="2.7.13.3" evidence="2"/>
<keyword evidence="6 11" id="KW-0418">Kinase</keyword>
<evidence type="ECO:0000256" key="1">
    <source>
        <dbReference type="ARBA" id="ARBA00000085"/>
    </source>
</evidence>
<evidence type="ECO:0000256" key="6">
    <source>
        <dbReference type="ARBA" id="ARBA00022777"/>
    </source>
</evidence>